<dbReference type="Pfam" id="PF14870">
    <property type="entry name" value="PSII_BNR"/>
    <property type="match status" value="2"/>
</dbReference>
<dbReference type="OrthoDB" id="9813892at2"/>
<keyword evidence="2" id="KW-0604">Photosystem II</keyword>
<dbReference type="CDD" id="cd15482">
    <property type="entry name" value="Sialidase_non-viral"/>
    <property type="match status" value="1"/>
</dbReference>
<dbReference type="PANTHER" id="PTHR47199">
    <property type="entry name" value="PHOTOSYSTEM II STABILITY/ASSEMBLY FACTOR HCF136, CHLOROPLASTIC"/>
    <property type="match status" value="1"/>
</dbReference>
<dbReference type="AlphaFoldDB" id="A0A139SJ90"/>
<dbReference type="SUPFAM" id="SSF50939">
    <property type="entry name" value="Sialidases"/>
    <property type="match status" value="1"/>
</dbReference>
<reference evidence="4 5" key="1">
    <citation type="submission" date="2016-02" db="EMBL/GenBank/DDBJ databases">
        <authorList>
            <person name="Wen L."/>
            <person name="He K."/>
            <person name="Yang H."/>
        </authorList>
    </citation>
    <scope>NUCLEOTIDE SEQUENCE [LARGE SCALE GENOMIC DNA]</scope>
    <source>
        <strain evidence="4 5">CV58</strain>
    </source>
</reference>
<protein>
    <recommendedName>
        <fullName evidence="3">Photosynthesis system II assembly factor Ycf48/Hcf136-like domain-containing protein</fullName>
    </recommendedName>
</protein>
<gene>
    <name evidence="4" type="ORF">AXE65_06825</name>
</gene>
<name>A0A139SJ90_9GAMM</name>
<feature type="domain" description="Photosynthesis system II assembly factor Ycf48/Hcf136-like" evidence="3">
    <location>
        <begin position="121"/>
        <end position="250"/>
    </location>
</feature>
<comment type="caution">
    <text evidence="4">The sequence shown here is derived from an EMBL/GenBank/DDBJ whole genome shotgun (WGS) entry which is preliminary data.</text>
</comment>
<organism evidence="4 5">
    <name type="scientific">Ventosimonas gracilis</name>
    <dbReference type="NCBI Taxonomy" id="1680762"/>
    <lineage>
        <taxon>Bacteria</taxon>
        <taxon>Pseudomonadati</taxon>
        <taxon>Pseudomonadota</taxon>
        <taxon>Gammaproteobacteria</taxon>
        <taxon>Pseudomonadales</taxon>
        <taxon>Ventosimonadaceae</taxon>
        <taxon>Ventosimonas</taxon>
    </lineage>
</organism>
<dbReference type="Gene3D" id="2.130.10.10">
    <property type="entry name" value="YVTN repeat-like/Quinoprotein amine dehydrogenase"/>
    <property type="match status" value="1"/>
</dbReference>
<evidence type="ECO:0000256" key="1">
    <source>
        <dbReference type="ARBA" id="ARBA00022531"/>
    </source>
</evidence>
<sequence length="331" mass="34979">MSLGFSPAALAQQETNDSANQADYAVLSNKAVHGLLLGIARAGTRLVAVGERGHILYSDDNGSHWTQAKVPTRQVLTAVRFVDAQNGWAVGYDKLILHSADGGESWSVQHADPASDEGAPLLDLLFTDENTGFAIGAYGALYNTTDAGKHWQEVSDWLDNPDGYHLNGIAQTTDGTLFIVGEAGSIFRSRSKGLTWETLQSPYDGSLFGVLGSGQSSGVLVFGLRGHIYHSTDLGENWQRVAVQAAAGNLLEYGLSSGLRTSDGRIFLVGHGGTLLQSRDFGQSFQIEPRSDLLSLSQLALAANGNLVLVGQAGVLVTAAADGKPLAVSQR</sequence>
<proteinExistence type="predicted"/>
<dbReference type="GO" id="GO:0009523">
    <property type="term" value="C:photosystem II"/>
    <property type="evidence" value="ECO:0007669"/>
    <property type="project" value="UniProtKB-KW"/>
</dbReference>
<evidence type="ECO:0000313" key="5">
    <source>
        <dbReference type="Proteomes" id="UP000072660"/>
    </source>
</evidence>
<dbReference type="PANTHER" id="PTHR47199:SF2">
    <property type="entry name" value="PHOTOSYSTEM II STABILITY_ASSEMBLY FACTOR HCF136, CHLOROPLASTIC"/>
    <property type="match status" value="1"/>
</dbReference>
<dbReference type="GO" id="GO:0015979">
    <property type="term" value="P:photosynthesis"/>
    <property type="evidence" value="ECO:0007669"/>
    <property type="project" value="UniProtKB-KW"/>
</dbReference>
<dbReference type="InterPro" id="IPR028203">
    <property type="entry name" value="PSII_CF48-like_dom"/>
</dbReference>
<accession>A0A139SJ90</accession>
<feature type="domain" description="Photosynthesis system II assembly factor Ycf48/Hcf136-like" evidence="3">
    <location>
        <begin position="62"/>
        <end position="115"/>
    </location>
</feature>
<dbReference type="EMBL" id="LSZO01000210">
    <property type="protein sequence ID" value="KXU34645.1"/>
    <property type="molecule type" value="Genomic_DNA"/>
</dbReference>
<evidence type="ECO:0000313" key="4">
    <source>
        <dbReference type="EMBL" id="KXU34645.1"/>
    </source>
</evidence>
<evidence type="ECO:0000256" key="2">
    <source>
        <dbReference type="ARBA" id="ARBA00023276"/>
    </source>
</evidence>
<keyword evidence="5" id="KW-1185">Reference proteome</keyword>
<dbReference type="InterPro" id="IPR036278">
    <property type="entry name" value="Sialidase_sf"/>
</dbReference>
<dbReference type="Proteomes" id="UP000072660">
    <property type="component" value="Unassembled WGS sequence"/>
</dbReference>
<evidence type="ECO:0000259" key="3">
    <source>
        <dbReference type="Pfam" id="PF14870"/>
    </source>
</evidence>
<dbReference type="InterPro" id="IPR015943">
    <property type="entry name" value="WD40/YVTN_repeat-like_dom_sf"/>
</dbReference>
<keyword evidence="1" id="KW-0602">Photosynthesis</keyword>